<reference evidence="1 2" key="1">
    <citation type="submission" date="2019-06" db="EMBL/GenBank/DDBJ databases">
        <title>Sorghum-associated microbial communities from plants grown in Nebraska, USA.</title>
        <authorList>
            <person name="Schachtman D."/>
        </authorList>
    </citation>
    <scope>NUCLEOTIDE SEQUENCE [LARGE SCALE GENOMIC DNA]</scope>
    <source>
        <strain evidence="1 2">2482</strain>
    </source>
</reference>
<sequence length="37" mass="4157">MAKKQLTELVNKLKKAGIKASLTKPKSTYLLTLQQIK</sequence>
<name>A0A561DRJ3_9BACI</name>
<organism evidence="1 2">
    <name type="scientific">Neobacillus bataviensis</name>
    <dbReference type="NCBI Taxonomy" id="220685"/>
    <lineage>
        <taxon>Bacteria</taxon>
        <taxon>Bacillati</taxon>
        <taxon>Bacillota</taxon>
        <taxon>Bacilli</taxon>
        <taxon>Bacillales</taxon>
        <taxon>Bacillaceae</taxon>
        <taxon>Neobacillus</taxon>
    </lineage>
</organism>
<keyword evidence="2" id="KW-1185">Reference proteome</keyword>
<evidence type="ECO:0000313" key="2">
    <source>
        <dbReference type="Proteomes" id="UP000319671"/>
    </source>
</evidence>
<protein>
    <submittedName>
        <fullName evidence="1">Uncharacterized protein</fullName>
    </submittedName>
</protein>
<evidence type="ECO:0000313" key="1">
    <source>
        <dbReference type="EMBL" id="TWE06006.1"/>
    </source>
</evidence>
<accession>A0A561DRJ3</accession>
<comment type="caution">
    <text evidence="1">The sequence shown here is derived from an EMBL/GenBank/DDBJ whole genome shotgun (WGS) entry which is preliminary data.</text>
</comment>
<dbReference type="AlphaFoldDB" id="A0A561DRJ3"/>
<proteinExistence type="predicted"/>
<dbReference type="Proteomes" id="UP000319671">
    <property type="component" value="Unassembled WGS sequence"/>
</dbReference>
<gene>
    <name evidence="1" type="ORF">FB550_10221</name>
</gene>
<dbReference type="EMBL" id="VIVN01000002">
    <property type="protein sequence ID" value="TWE06006.1"/>
    <property type="molecule type" value="Genomic_DNA"/>
</dbReference>